<dbReference type="InterPro" id="IPR001093">
    <property type="entry name" value="IMP_DH_GMPRt"/>
</dbReference>
<dbReference type="InterPro" id="IPR013785">
    <property type="entry name" value="Aldolase_TIM"/>
</dbReference>
<dbReference type="eggNOG" id="arCOG00612">
    <property type="taxonomic scope" value="Archaea"/>
</dbReference>
<feature type="active site" description="Thioimidate intermediate" evidence="3">
    <location>
        <position position="302"/>
    </location>
</feature>
<dbReference type="PIRSF" id="PIRSF000130">
    <property type="entry name" value="IMPDH"/>
    <property type="match status" value="1"/>
</dbReference>
<dbReference type="Gene3D" id="3.20.20.70">
    <property type="entry name" value="Aldolase class I"/>
    <property type="match status" value="1"/>
</dbReference>
<dbReference type="InterPro" id="IPR046342">
    <property type="entry name" value="CBS_dom_sf"/>
</dbReference>
<proteinExistence type="inferred from homology"/>
<keyword evidence="5" id="KW-0630">Potassium</keyword>
<feature type="binding site" evidence="4">
    <location>
        <begin position="244"/>
        <end position="246"/>
    </location>
    <ligand>
        <name>NAD(+)</name>
        <dbReference type="ChEBI" id="CHEBI:57540"/>
    </ligand>
</feature>
<evidence type="ECO:0000256" key="2">
    <source>
        <dbReference type="ARBA" id="ARBA00023122"/>
    </source>
</evidence>
<keyword evidence="8" id="KW-1185">Reference proteome</keyword>
<feature type="active site" description="Proton acceptor" evidence="3">
    <location>
        <position position="402"/>
    </location>
</feature>
<sequence>MVESMGFLEKLGSAEKLYTFDDVYIVPGRAPMDPSKVDVSTRFSRRVRLLIPISSSPMDTVTEYDMAVAMSLMGGIGVIHRNMPKEQQAEIASRVKSAPPIPTSRIYVTPDEDCSRAYDDLRSLGLRDAPLVSADGKVLGHVRAGSLRGCSGRPVAEFAEPSKAFDVRHVEDALNFLESGGSDTVAIVAPGNAYVGTVTFDSSLNRVKPSLDSEGRLLVAAAVSPFDLERARLLDRYVDALVTDVAHFHNVEAMTAAKVMAKEVSADFVVGNIGTYEAAVDALTVVERVDGFRVGIAGGSICTTSSVGGAYAPALWAVAAVRDAIDQHGAGDVPIIADGGIRSSGDAVKALAAGASSVMLGYLLAGTDEASAPLIRIGDSAYKPYRGMASRGAMERRFAVDRYTRASKRVAEGVEGVVPYRGSVVSVLADLAEGIRAGLGYAGASNIRELWEKARFGMAIPKQVPGELFRASQ</sequence>
<evidence type="ECO:0000256" key="3">
    <source>
        <dbReference type="PIRSR" id="PIRSR000130-1"/>
    </source>
</evidence>
<dbReference type="CDD" id="cd00381">
    <property type="entry name" value="IMPDH"/>
    <property type="match status" value="1"/>
</dbReference>
<dbReference type="HOGENOM" id="CLU_022552_2_1_2"/>
<feature type="domain" description="IMP dehydrogenase/GMP reductase" evidence="6">
    <location>
        <begin position="18"/>
        <end position="456"/>
    </location>
</feature>
<dbReference type="AlphaFoldDB" id="D9Q1S6"/>
<evidence type="ECO:0000256" key="5">
    <source>
        <dbReference type="PIRSR" id="PIRSR000130-4"/>
    </source>
</evidence>
<dbReference type="InParanoid" id="D9Q1S6"/>
<feature type="binding site" description="in other chain" evidence="5">
    <location>
        <position position="299"/>
    </location>
    <ligand>
        <name>K(+)</name>
        <dbReference type="ChEBI" id="CHEBI:29103"/>
        <note>ligand shared between two tetrameric partners</note>
    </ligand>
</feature>
<keyword evidence="7" id="KW-0560">Oxidoreductase</keyword>
<evidence type="ECO:0000256" key="4">
    <source>
        <dbReference type="PIRSR" id="PIRSR000130-3"/>
    </source>
</evidence>
<evidence type="ECO:0000313" key="7">
    <source>
        <dbReference type="EMBL" id="ADL19264.1"/>
    </source>
</evidence>
<dbReference type="InterPro" id="IPR005990">
    <property type="entry name" value="IMP_DH"/>
</dbReference>
<dbReference type="SUPFAM" id="SSF51412">
    <property type="entry name" value="Inosine monophosphate dehydrogenase (IMPDH)"/>
    <property type="match status" value="1"/>
</dbReference>
<reference evidence="7 8" key="1">
    <citation type="journal article" date="2010" name="Appl. Environ. Microbiol.">
        <title>The genome sequence of the crenarchaeon Acidilobus saccharovorans supports a new order, Acidilobales, and suggests an important ecological role in terrestrial acidic hot springs.</title>
        <authorList>
            <person name="Mardanov A.V."/>
            <person name="Svetlitchnyi V.A."/>
            <person name="Beletsky A.V."/>
            <person name="Prokofeva M.I."/>
            <person name="Bonch-Osmolovskaya E.A."/>
            <person name="Ravin N.V."/>
            <person name="Skryabin K.G."/>
        </authorList>
    </citation>
    <scope>NUCLEOTIDE SEQUENCE [LARGE SCALE GENOMIC DNA]</scope>
    <source>
        <strain evidence="8">DSM 16705 / JCM 18335 / VKM B-2471 / 345-15</strain>
    </source>
</reference>
<dbReference type="Pfam" id="PF00478">
    <property type="entry name" value="IMPDH"/>
    <property type="match status" value="1"/>
</dbReference>
<dbReference type="STRING" id="666510.ASAC_0858"/>
<gene>
    <name evidence="7" type="ordered locus">ASAC_0858</name>
</gene>
<keyword evidence="2" id="KW-0129">CBS domain</keyword>
<protein>
    <submittedName>
        <fullName evidence="7">Malate dehydrogenase</fullName>
        <ecNumber evidence="7">1.1.1.37</ecNumber>
    </submittedName>
</protein>
<dbReference type="GO" id="GO:0030060">
    <property type="term" value="F:L-malate dehydrogenase (NAD+) activity"/>
    <property type="evidence" value="ECO:0007669"/>
    <property type="project" value="UniProtKB-EC"/>
</dbReference>
<organism evidence="7 8">
    <name type="scientific">Acidilobus saccharovorans (strain DSM 16705 / JCM 18335 / VKM B-2471 / 345-15)</name>
    <dbReference type="NCBI Taxonomy" id="666510"/>
    <lineage>
        <taxon>Archaea</taxon>
        <taxon>Thermoproteota</taxon>
        <taxon>Thermoprotei</taxon>
        <taxon>Acidilobales</taxon>
        <taxon>Acidilobaceae</taxon>
        <taxon>Acidilobus</taxon>
    </lineage>
</organism>
<dbReference type="SUPFAM" id="SSF54631">
    <property type="entry name" value="CBS-domain pair"/>
    <property type="match status" value="1"/>
</dbReference>
<dbReference type="Proteomes" id="UP000000346">
    <property type="component" value="Chromosome"/>
</dbReference>
<evidence type="ECO:0000313" key="8">
    <source>
        <dbReference type="Proteomes" id="UP000000346"/>
    </source>
</evidence>
<keyword evidence="4" id="KW-0520">NAD</keyword>
<dbReference type="PANTHER" id="PTHR11911:SF111">
    <property type="entry name" value="INOSINE-5'-MONOPHOSPHATE DEHYDROGENASE"/>
    <property type="match status" value="1"/>
</dbReference>
<dbReference type="PANTHER" id="PTHR11911">
    <property type="entry name" value="INOSINE-5-MONOPHOSPHATE DEHYDROGENASE RELATED"/>
    <property type="match status" value="1"/>
</dbReference>
<name>D9Q1S6_ACIS3</name>
<comment type="similarity">
    <text evidence="1">Belongs to the IMPDH/GMPR family.</text>
</comment>
<feature type="binding site" description="in other chain" evidence="5">
    <location>
        <position position="302"/>
    </location>
    <ligand>
        <name>K(+)</name>
        <dbReference type="ChEBI" id="CHEBI:29103"/>
        <note>ligand shared between two tetrameric partners</note>
    </ligand>
</feature>
<evidence type="ECO:0000259" key="6">
    <source>
        <dbReference type="Pfam" id="PF00478"/>
    </source>
</evidence>
<dbReference type="GO" id="GO:0003938">
    <property type="term" value="F:IMP dehydrogenase activity"/>
    <property type="evidence" value="ECO:0007669"/>
    <property type="project" value="InterPro"/>
</dbReference>
<accession>D9Q1S6</accession>
<dbReference type="EMBL" id="CP001742">
    <property type="protein sequence ID" value="ADL19264.1"/>
    <property type="molecule type" value="Genomic_DNA"/>
</dbReference>
<dbReference type="SMART" id="SM01240">
    <property type="entry name" value="IMPDH"/>
    <property type="match status" value="1"/>
</dbReference>
<dbReference type="KEGG" id="asc:ASAC_0858"/>
<evidence type="ECO:0000256" key="1">
    <source>
        <dbReference type="ARBA" id="ARBA00005502"/>
    </source>
</evidence>
<dbReference type="EC" id="1.1.1.37" evidence="7"/>
<dbReference type="GO" id="GO:0006183">
    <property type="term" value="P:GTP biosynthetic process"/>
    <property type="evidence" value="ECO:0007669"/>
    <property type="project" value="TreeGrafter"/>
</dbReference>